<dbReference type="InterPro" id="IPR018688">
    <property type="entry name" value="PpoB2-like"/>
</dbReference>
<name>A0A1G4V5W0_9MYCO</name>
<dbReference type="Pfam" id="PF09948">
    <property type="entry name" value="PpoB2"/>
    <property type="match status" value="1"/>
</dbReference>
<sequence length="258" mass="27742">MTFAGTPLHCGIADVLAATRRAHWRYPEWPLVPIAITAWMAIFALDAVTPHGQPSQAVVHSHTVGNPAGPSVDALHVTMSHWILMVLAMMLPTILPAARAVALGSRWRRRHRGQAIFTFGYLAPWVALGVVTATALPAIGQPPPRLFSAALVVAALWELTGWKVLLLRACHRLRPLPPDGWRADTGCLARGLVHAGTCIGACWALMAAMIAAGHESRSWLMLPVSALIMTEKFTSRPDRVVRPVAAGLVVMAAIALLI</sequence>
<keyword evidence="1" id="KW-0812">Transmembrane</keyword>
<feature type="transmembrane region" description="Helical" evidence="1">
    <location>
        <begin position="146"/>
        <end position="166"/>
    </location>
</feature>
<feature type="transmembrane region" description="Helical" evidence="1">
    <location>
        <begin position="115"/>
        <end position="140"/>
    </location>
</feature>
<feature type="transmembrane region" description="Helical" evidence="1">
    <location>
        <begin position="187"/>
        <end position="212"/>
    </location>
</feature>
<accession>A0A1G4V5W0</accession>
<keyword evidence="1" id="KW-1133">Transmembrane helix</keyword>
<dbReference type="STRING" id="1502745.SAMN02799620_00311"/>
<feature type="transmembrane region" description="Helical" evidence="1">
    <location>
        <begin position="29"/>
        <end position="48"/>
    </location>
</feature>
<dbReference type="Proteomes" id="UP000199707">
    <property type="component" value="Unassembled WGS sequence"/>
</dbReference>
<dbReference type="EMBL" id="FMUB01000001">
    <property type="protein sequence ID" value="SCX01682.1"/>
    <property type="molecule type" value="Genomic_DNA"/>
</dbReference>
<feature type="transmembrane region" description="Helical" evidence="1">
    <location>
        <begin position="240"/>
        <end position="257"/>
    </location>
</feature>
<protein>
    <submittedName>
        <fullName evidence="2">Predicted metal-binding membrane protein</fullName>
    </submittedName>
</protein>
<evidence type="ECO:0000313" key="3">
    <source>
        <dbReference type="Proteomes" id="UP000199707"/>
    </source>
</evidence>
<evidence type="ECO:0000313" key="2">
    <source>
        <dbReference type="EMBL" id="SCX01682.1"/>
    </source>
</evidence>
<feature type="transmembrane region" description="Helical" evidence="1">
    <location>
        <begin position="82"/>
        <end position="103"/>
    </location>
</feature>
<organism evidence="2 3">
    <name type="scientific">Mycolicibacterium fluoranthenivorans</name>
    <dbReference type="NCBI Taxonomy" id="258505"/>
    <lineage>
        <taxon>Bacteria</taxon>
        <taxon>Bacillati</taxon>
        <taxon>Actinomycetota</taxon>
        <taxon>Actinomycetes</taxon>
        <taxon>Mycobacteriales</taxon>
        <taxon>Mycobacteriaceae</taxon>
        <taxon>Mycolicibacterium</taxon>
    </lineage>
</organism>
<gene>
    <name evidence="2" type="ORF">SAMN02799620_00311</name>
</gene>
<keyword evidence="1" id="KW-0472">Membrane</keyword>
<dbReference type="AlphaFoldDB" id="A0A1G4V5W0"/>
<evidence type="ECO:0000256" key="1">
    <source>
        <dbReference type="SAM" id="Phobius"/>
    </source>
</evidence>
<proteinExistence type="predicted"/>
<reference evidence="3" key="1">
    <citation type="submission" date="2016-10" db="EMBL/GenBank/DDBJ databases">
        <authorList>
            <person name="Varghese N."/>
            <person name="Submissions S."/>
        </authorList>
    </citation>
    <scope>NUCLEOTIDE SEQUENCE [LARGE SCALE GENOMIC DNA]</scope>
    <source>
        <strain evidence="3">UNC267MFSha1.1M11</strain>
    </source>
</reference>